<protein>
    <submittedName>
        <fullName evidence="1">Uncharacterized protein</fullName>
    </submittedName>
</protein>
<evidence type="ECO:0000313" key="1">
    <source>
        <dbReference type="EMBL" id="KAK5692642.1"/>
    </source>
</evidence>
<reference evidence="1" key="1">
    <citation type="submission" date="2023-08" db="EMBL/GenBank/DDBJ databases">
        <title>Black Yeasts Isolated from many extreme environments.</title>
        <authorList>
            <person name="Coleine C."/>
            <person name="Stajich J.E."/>
            <person name="Selbmann L."/>
        </authorList>
    </citation>
    <scope>NUCLEOTIDE SEQUENCE</scope>
    <source>
        <strain evidence="1">CCFEE 5810</strain>
    </source>
</reference>
<evidence type="ECO:0000313" key="2">
    <source>
        <dbReference type="Proteomes" id="UP001310594"/>
    </source>
</evidence>
<proteinExistence type="predicted"/>
<dbReference type="AlphaFoldDB" id="A0AAN7W960"/>
<dbReference type="Proteomes" id="UP001310594">
    <property type="component" value="Unassembled WGS sequence"/>
</dbReference>
<accession>A0AAN7W960</accession>
<dbReference type="EMBL" id="JAVRQU010000019">
    <property type="protein sequence ID" value="KAK5692642.1"/>
    <property type="molecule type" value="Genomic_DNA"/>
</dbReference>
<comment type="caution">
    <text evidence="1">The sequence shown here is derived from an EMBL/GenBank/DDBJ whole genome shotgun (WGS) entry which is preliminary data.</text>
</comment>
<gene>
    <name evidence="1" type="ORF">LTR97_010954</name>
</gene>
<organism evidence="1 2">
    <name type="scientific">Elasticomyces elasticus</name>
    <dbReference type="NCBI Taxonomy" id="574655"/>
    <lineage>
        <taxon>Eukaryota</taxon>
        <taxon>Fungi</taxon>
        <taxon>Dikarya</taxon>
        <taxon>Ascomycota</taxon>
        <taxon>Pezizomycotina</taxon>
        <taxon>Dothideomycetes</taxon>
        <taxon>Dothideomycetidae</taxon>
        <taxon>Mycosphaerellales</taxon>
        <taxon>Teratosphaeriaceae</taxon>
        <taxon>Elasticomyces</taxon>
    </lineage>
</organism>
<name>A0AAN7W960_9PEZI</name>
<sequence>MAESLYDEILAHIGEEPEVTILNTKLFEDAELVLPQYLAGSTDLVEKRQLLMRHLASDLTDTRRRDHTPVVKLLIKLFDGWTWQQVCDFGTSSIPYKDGLEPSEYMVSFNKLMLCLLSKATTRASDAAHAASSIDTMQALVKLWLCTPDTGIATQAADLLYDFMKVDLPADPQQQLSWRSAGVGAQGLVWKRIFGDRDVYNTFFECCSLNMGLRDLTKSQKTIAQARLMDWLPGVAALNWIAVSRSHHKEVEDRYKFKGGLLDFAAQHMVDHKDDILMHLLGATAKLDTHTMQQHDSVGLQYLIIHGLHPRTAAIYLQVGPVDPLQAMLLYGPAANYLAVYASEYPKHYLASQMPGQVNERLRKTLDLTPGRWAHNESPIHDLHLLSSVPRLALLPFASSPVALLPSKTTNPDVLKTLATVFRGPATRMVVFPAIGTLLSHADQQHDNEEGAAARALYFHYLASNPRFWQDVTKHADTVALMDLALSAIHCLTSVITANWSTKPDLPLPSSIIATSESGILAILSPPALEYTLPYLLKPAQTFANLVGGRGDSESAAYRIAAAKFEALRALNSRLMAQAERTPGEGYEEILGTIGRKLAEGPMSRAGEVGGSIGTMEL</sequence>